<keyword evidence="3" id="KW-1185">Reference proteome</keyword>
<comment type="caution">
    <text evidence="2">The sequence shown here is derived from an EMBL/GenBank/DDBJ whole genome shotgun (WGS) entry which is preliminary data.</text>
</comment>
<gene>
    <name evidence="2" type="ORF">WI372_14575</name>
</gene>
<evidence type="ECO:0000313" key="2">
    <source>
        <dbReference type="EMBL" id="MEK9502215.1"/>
    </source>
</evidence>
<dbReference type="PANTHER" id="PTHR47619:SF1">
    <property type="entry name" value="EXODEOXYRIBONUCLEASE WALJ"/>
    <property type="match status" value="1"/>
</dbReference>
<dbReference type="SMART" id="SM00849">
    <property type="entry name" value="Lactamase_B"/>
    <property type="match status" value="1"/>
</dbReference>
<dbReference type="SUPFAM" id="SSF56281">
    <property type="entry name" value="Metallo-hydrolase/oxidoreductase"/>
    <property type="match status" value="1"/>
</dbReference>
<dbReference type="PANTHER" id="PTHR47619">
    <property type="entry name" value="METALLO-HYDROLASE YYCJ-RELATED"/>
    <property type="match status" value="1"/>
</dbReference>
<dbReference type="EMBL" id="JBBHLI010000010">
    <property type="protein sequence ID" value="MEK9502215.1"/>
    <property type="molecule type" value="Genomic_DNA"/>
</dbReference>
<dbReference type="Gene3D" id="3.60.15.10">
    <property type="entry name" value="Ribonuclease Z/Hydroxyacylglutathione hydrolase-like"/>
    <property type="match status" value="1"/>
</dbReference>
<dbReference type="RefSeq" id="WP_405274556.1">
    <property type="nucleotide sequence ID" value="NZ_JBBHLI010000010.1"/>
</dbReference>
<protein>
    <submittedName>
        <fullName evidence="2">MBL fold metallo-hydrolase</fullName>
    </submittedName>
</protein>
<name>A0ABU9EBW9_9BACT</name>
<dbReference type="InterPro" id="IPR036866">
    <property type="entry name" value="RibonucZ/Hydroxyglut_hydro"/>
</dbReference>
<dbReference type="InterPro" id="IPR001279">
    <property type="entry name" value="Metallo-B-lactamas"/>
</dbReference>
<accession>A0ABU9EBW9</accession>
<evidence type="ECO:0000313" key="3">
    <source>
        <dbReference type="Proteomes" id="UP001484239"/>
    </source>
</evidence>
<reference evidence="2 3" key="1">
    <citation type="submission" date="2024-02" db="EMBL/GenBank/DDBJ databases">
        <title>A novel Gemmatimonadota bacterium.</title>
        <authorList>
            <person name="Du Z.-J."/>
            <person name="Ye Y.-Q."/>
        </authorList>
    </citation>
    <scope>NUCLEOTIDE SEQUENCE [LARGE SCALE GENOMIC DNA]</scope>
    <source>
        <strain evidence="2 3">DH-20</strain>
    </source>
</reference>
<sequence length="273" mass="28945">MKVSVLGSGSGGNAILVVAGATRILVDAGFSARDLARRLEAQGEDPDGLDGILITHDHGDHTRGMGVYARRHGTPLYLTAGTRRACARLLRGGEPVKEYRAGHPFLIGDLRVEPFVTVHDAADPVGVALVDVATGCRLGVATDLGRPTAGIRHALSGCHLLVLEANHDEALLHAAPYPWSVKARIASSHGHLSNEAAARFALELLHDELVAVVLAHLSRESNDPRLAADVVGRTLRKAGYGGHLEVALQDEPTAVLDLVELRRGSGPRQLTFL</sequence>
<feature type="domain" description="Metallo-beta-lactamase" evidence="1">
    <location>
        <begin position="11"/>
        <end position="189"/>
    </location>
</feature>
<dbReference type="InterPro" id="IPR052533">
    <property type="entry name" value="WalJ/YycJ-like"/>
</dbReference>
<organism evidence="2 3">
    <name type="scientific">Gaopeijia maritima</name>
    <dbReference type="NCBI Taxonomy" id="3119007"/>
    <lineage>
        <taxon>Bacteria</taxon>
        <taxon>Pseudomonadati</taxon>
        <taxon>Gemmatimonadota</taxon>
        <taxon>Longimicrobiia</taxon>
        <taxon>Gaopeijiales</taxon>
        <taxon>Gaopeijiaceae</taxon>
        <taxon>Gaopeijia</taxon>
    </lineage>
</organism>
<dbReference type="Pfam" id="PF12706">
    <property type="entry name" value="Lactamase_B_2"/>
    <property type="match status" value="1"/>
</dbReference>
<dbReference type="Proteomes" id="UP001484239">
    <property type="component" value="Unassembled WGS sequence"/>
</dbReference>
<proteinExistence type="predicted"/>
<evidence type="ECO:0000259" key="1">
    <source>
        <dbReference type="SMART" id="SM00849"/>
    </source>
</evidence>